<dbReference type="Pfam" id="PF02801">
    <property type="entry name" value="Ketoacyl-synt_C"/>
    <property type="match status" value="1"/>
</dbReference>
<organism evidence="6 7">
    <name type="scientific">Streptomyces thermocoprophilus</name>
    <dbReference type="NCBI Taxonomy" id="78356"/>
    <lineage>
        <taxon>Bacteria</taxon>
        <taxon>Bacillati</taxon>
        <taxon>Actinomycetota</taxon>
        <taxon>Actinomycetes</taxon>
        <taxon>Kitasatosporales</taxon>
        <taxon>Streptomycetaceae</taxon>
        <taxon>Streptomyces</taxon>
    </lineage>
</organism>
<gene>
    <name evidence="6" type="ORF">ACFFRO_21075</name>
</gene>
<dbReference type="InterPro" id="IPR018201">
    <property type="entry name" value="Ketoacyl_synth_AS"/>
</dbReference>
<dbReference type="InterPro" id="IPR014030">
    <property type="entry name" value="Ketoacyl_synth_N"/>
</dbReference>
<dbReference type="RefSeq" id="WP_247472901.1">
    <property type="nucleotide sequence ID" value="NZ_JBHMAR010000030.1"/>
</dbReference>
<dbReference type="SUPFAM" id="SSF53901">
    <property type="entry name" value="Thiolase-like"/>
    <property type="match status" value="2"/>
</dbReference>
<protein>
    <submittedName>
        <fullName evidence="6">Beta-ketoacyl synthase N-terminal-like domain-containing protein</fullName>
    </submittedName>
</protein>
<proteinExistence type="inferred from homology"/>
<dbReference type="Gene3D" id="3.40.47.10">
    <property type="match status" value="2"/>
</dbReference>
<reference evidence="6 7" key="1">
    <citation type="submission" date="2024-09" db="EMBL/GenBank/DDBJ databases">
        <authorList>
            <person name="Sun Q."/>
            <person name="Mori K."/>
        </authorList>
    </citation>
    <scope>NUCLEOTIDE SEQUENCE [LARGE SCALE GENOMIC DNA]</scope>
    <source>
        <strain evidence="6 7">JCM 10918</strain>
    </source>
</reference>
<accession>A0ABV5VIF8</accession>
<name>A0ABV5VIF8_9ACTN</name>
<dbReference type="InterPro" id="IPR016039">
    <property type="entry name" value="Thiolase-like"/>
</dbReference>
<dbReference type="PANTHER" id="PTHR11712:SF336">
    <property type="entry name" value="3-OXOACYL-[ACYL-CARRIER-PROTEIN] SYNTHASE, MITOCHONDRIAL"/>
    <property type="match status" value="1"/>
</dbReference>
<feature type="domain" description="Ketosynthase family 3 (KS3)" evidence="5">
    <location>
        <begin position="1"/>
        <end position="369"/>
    </location>
</feature>
<dbReference type="Pfam" id="PF00109">
    <property type="entry name" value="ketoacyl-synt"/>
    <property type="match status" value="1"/>
</dbReference>
<comment type="similarity">
    <text evidence="1 4">Belongs to the thiolase-like superfamily. Beta-ketoacyl-ACP synthases family.</text>
</comment>
<dbReference type="InterPro" id="IPR014031">
    <property type="entry name" value="Ketoacyl_synth_C"/>
</dbReference>
<dbReference type="PROSITE" id="PS52004">
    <property type="entry name" value="KS3_2"/>
    <property type="match status" value="1"/>
</dbReference>
<keyword evidence="2 4" id="KW-0808">Transferase</keyword>
<evidence type="ECO:0000313" key="6">
    <source>
        <dbReference type="EMBL" id="MFB9737602.1"/>
    </source>
</evidence>
<sequence length="370" mass="37407">MSEVVISGTGLVTPFGRGTGTYWRELVAGRTALAPAARFRSPAYQGEPVGEVPDFDPTGRPRKQAYASAAVEEALHAAGLPGTPDGTLVITVGQAPLPADGSGLGAEEREFLGPGAEGITAGGDSVHLTHACASALFAVAFAHEALLSGSVPAVLIVGATALNHYEYASMDVVRAVDRAACRPFDTARGGISLGEGGGALLLETADRARERGARPEAVVAGTACRVAAGKSVASDTDSVADCLREAVDAAGASRLDYVHAHATGTAQGDTAELLALETVAAERGWTDVPVSSHKGAVGHLLHISGAAGIAATAMTLRTGVAPPTAGLRTPEETDRLTLPTTALETPHAEVAAVSSFGFGGNNATVVLRRP</sequence>
<evidence type="ECO:0000256" key="4">
    <source>
        <dbReference type="RuleBase" id="RU003694"/>
    </source>
</evidence>
<dbReference type="InterPro" id="IPR020615">
    <property type="entry name" value="Thiolase_acyl_enz_int_AS"/>
</dbReference>
<comment type="caution">
    <text evidence="6">The sequence shown here is derived from an EMBL/GenBank/DDBJ whole genome shotgun (WGS) entry which is preliminary data.</text>
</comment>
<dbReference type="InterPro" id="IPR020841">
    <property type="entry name" value="PKS_Beta-ketoAc_synthase_dom"/>
</dbReference>
<keyword evidence="3" id="KW-0012">Acyltransferase</keyword>
<evidence type="ECO:0000313" key="7">
    <source>
        <dbReference type="Proteomes" id="UP001589703"/>
    </source>
</evidence>
<dbReference type="PROSITE" id="PS00606">
    <property type="entry name" value="KS3_1"/>
    <property type="match status" value="1"/>
</dbReference>
<evidence type="ECO:0000256" key="2">
    <source>
        <dbReference type="ARBA" id="ARBA00022679"/>
    </source>
</evidence>
<dbReference type="InterPro" id="IPR000794">
    <property type="entry name" value="Beta-ketoacyl_synthase"/>
</dbReference>
<evidence type="ECO:0000256" key="3">
    <source>
        <dbReference type="ARBA" id="ARBA00023315"/>
    </source>
</evidence>
<dbReference type="PANTHER" id="PTHR11712">
    <property type="entry name" value="POLYKETIDE SYNTHASE-RELATED"/>
    <property type="match status" value="1"/>
</dbReference>
<keyword evidence="7" id="KW-1185">Reference proteome</keyword>
<dbReference type="Proteomes" id="UP001589703">
    <property type="component" value="Unassembled WGS sequence"/>
</dbReference>
<dbReference type="PROSITE" id="PS00098">
    <property type="entry name" value="THIOLASE_1"/>
    <property type="match status" value="1"/>
</dbReference>
<evidence type="ECO:0000256" key="1">
    <source>
        <dbReference type="ARBA" id="ARBA00008467"/>
    </source>
</evidence>
<evidence type="ECO:0000259" key="5">
    <source>
        <dbReference type="PROSITE" id="PS52004"/>
    </source>
</evidence>
<dbReference type="EMBL" id="JBHMAR010000030">
    <property type="protein sequence ID" value="MFB9737602.1"/>
    <property type="molecule type" value="Genomic_DNA"/>
</dbReference>
<dbReference type="SMART" id="SM00825">
    <property type="entry name" value="PKS_KS"/>
    <property type="match status" value="1"/>
</dbReference>